<feature type="compositionally biased region" description="Low complexity" evidence="7">
    <location>
        <begin position="10"/>
        <end position="35"/>
    </location>
</feature>
<reference evidence="10" key="1">
    <citation type="submission" date="2020-04" db="EMBL/GenBank/DDBJ databases">
        <title>Analysis of mating type loci in Filobasidium floriforme.</title>
        <authorList>
            <person name="Nowrousian M."/>
        </authorList>
    </citation>
    <scope>NUCLEOTIDE SEQUENCE</scope>
    <source>
        <strain evidence="10">CBS 6242</strain>
    </source>
</reference>
<evidence type="ECO:0008006" key="12">
    <source>
        <dbReference type="Google" id="ProtNLM"/>
    </source>
</evidence>
<evidence type="ECO:0000256" key="3">
    <source>
        <dbReference type="ARBA" id="ARBA00022737"/>
    </source>
</evidence>
<feature type="compositionally biased region" description="Polar residues" evidence="7">
    <location>
        <begin position="1194"/>
        <end position="1204"/>
    </location>
</feature>
<dbReference type="PROSITE" id="PS50238">
    <property type="entry name" value="RHOGAP"/>
    <property type="match status" value="1"/>
</dbReference>
<feature type="domain" description="Rho-GAP" evidence="9">
    <location>
        <begin position="894"/>
        <end position="1096"/>
    </location>
</feature>
<dbReference type="CDD" id="cd09391">
    <property type="entry name" value="LIM1_Lrg1p_like"/>
    <property type="match status" value="1"/>
</dbReference>
<dbReference type="GO" id="GO:0005737">
    <property type="term" value="C:cytoplasm"/>
    <property type="evidence" value="ECO:0007669"/>
    <property type="project" value="TreeGrafter"/>
</dbReference>
<dbReference type="FunFam" id="2.10.110.10:FF:000058">
    <property type="entry name" value="Rho GTPase activator Lrg11"/>
    <property type="match status" value="1"/>
</dbReference>
<evidence type="ECO:0000259" key="8">
    <source>
        <dbReference type="PROSITE" id="PS50023"/>
    </source>
</evidence>
<sequence>MTPSTSGTLTASNTTGTYSSTSATSFETSTSKAETVTPVGQDAKATTNAVANQGSRAAGSGGSGGTLPSGSICGSCTKPVKRQFVRAMGKVYHLDCFRCKDCNTVVAAKFFPVDDPDGSYPLCERDYFARLDLICGQCDKALRGSYITACNKKFHVEHFTCSACAVVFGPQDSYYEHDDQVYCHFHYSTRFATKCVGCANAILKQFVEINRNQKDECWHPECYMIHKASRDFWNVKLTSKFRATPANSTDPSTVSMLGDVDGVPEEHKETAETLRAKQLRMEGQVEQIWRVLSAFEESSAACISEMLRFVSAGQYAEAILMAERFILHVEILFAAIDDLEAQFAQEGAKGMPHSREAKMLCRKTVNFFSLLSHTQDSPEQKAQVTQELLALVTGLAHYLKILIRIALTGSLKLEREHGNLKALDYLLARLSLLARDDGDPLIPKRGSGKRKIDAIVDIPPAFTASTSGIAYGYRSLALEVVGESVLKGRPLTPRGLDECLKCRKTVEEDCIRLGLFERWHAPCLKCAECDSAASIMEDVQAPPDADSRPPKRRALPRPDGFTYTAAKVVSQNAVEVTAVFCRVHAQRNSVAGFEGVSRLEQFAFLLNVALRRLWDHLRHAGVITASSANVALPATAETTSSLYDSYRDSTDIKRLKSVNLDRKLSATARMPQRSTIVESPSGKTAKGDGSLESQKSIDGQLHSLSTSSPGGDREEGPPISATPSGASHEIVIVQPADEDANANTPSRVDILRPAFGRANTHVAIVSDNSNENSPGASTPQLLSRSETESSPFEHEQGVTLADIPALVEAEQAKLEHRPPPVSEGRPLMSELSALDATIVKHFALIALTKSSIAHYIDMEELFELVEIRKNQWWNKIFKPGKDKKDVKRKGVFGVPLEILVEKTGSDSQLGHTNAQLRVPEFMDNVVSAMKQMDMSIEGIFRKNGNIKRLNSVAEALDRDASSVSLSDDNPVQLAALLKKFLRDLPDPLLTFRLHKLFCAAQHLPDEEERVRCLHLLVAMLPRTNRDTLEVLFVFLKWVASFSHVDEETGSRMDVQNLATVICPSILYSKGTNAMRDDSFVAIQAVKTLIDHQDEFYTVPKELQFVLEENVSQLFKDSLDLPPKEIYKHCSNYANARRPYYAKKTEAGPIRMGEYGLASHKSDGNLIATAAGLSNGRMNTPIQTSGPFNVAAMGNATSGSPTRPQSWADAPVPPFHNMSQSVSHPGLPHHNSAGHMGPPSAGSNSIPSGSPNSRRMWYPGHRGSTPSSPVIAAAMGDADRRPSSSMDRAMSPSHFGDR</sequence>
<feature type="compositionally biased region" description="Polar residues" evidence="7">
    <location>
        <begin position="672"/>
        <end position="682"/>
    </location>
</feature>
<dbReference type="PANTHER" id="PTHR24215:SF10">
    <property type="entry name" value="RHO-GTPASE-ACTIVATING PROTEIN LRG1"/>
    <property type="match status" value="1"/>
</dbReference>
<dbReference type="GO" id="GO:0046872">
    <property type="term" value="F:metal ion binding"/>
    <property type="evidence" value="ECO:0007669"/>
    <property type="project" value="UniProtKB-KW"/>
</dbReference>
<dbReference type="PROSITE" id="PS00478">
    <property type="entry name" value="LIM_DOMAIN_1"/>
    <property type="match status" value="2"/>
</dbReference>
<evidence type="ECO:0000259" key="9">
    <source>
        <dbReference type="PROSITE" id="PS50238"/>
    </source>
</evidence>
<feature type="compositionally biased region" description="Polar residues" evidence="7">
    <location>
        <begin position="1177"/>
        <end position="1186"/>
    </location>
</feature>
<feature type="region of interest" description="Disordered" evidence="7">
    <location>
        <begin position="663"/>
        <end position="724"/>
    </location>
</feature>
<dbReference type="InterPro" id="IPR000198">
    <property type="entry name" value="RhoGAP_dom"/>
</dbReference>
<dbReference type="Proteomes" id="UP000812966">
    <property type="component" value="Unassembled WGS sequence"/>
</dbReference>
<evidence type="ECO:0000256" key="6">
    <source>
        <dbReference type="PROSITE-ProRule" id="PRU00125"/>
    </source>
</evidence>
<feature type="region of interest" description="Disordered" evidence="7">
    <location>
        <begin position="1"/>
        <end position="68"/>
    </location>
</feature>
<feature type="compositionally biased region" description="Polar residues" evidence="7">
    <location>
        <begin position="44"/>
        <end position="53"/>
    </location>
</feature>
<evidence type="ECO:0000256" key="2">
    <source>
        <dbReference type="ARBA" id="ARBA00022723"/>
    </source>
</evidence>
<feature type="domain" description="LIM zinc-binding" evidence="8">
    <location>
        <begin position="133"/>
        <end position="193"/>
    </location>
</feature>
<accession>A0A8K0JNL3</accession>
<feature type="region of interest" description="Disordered" evidence="7">
    <location>
        <begin position="1177"/>
        <end position="1297"/>
    </location>
</feature>
<keyword evidence="4 6" id="KW-0862">Zinc</keyword>
<dbReference type="SUPFAM" id="SSF57716">
    <property type="entry name" value="Glucocorticoid receptor-like (DNA-binding domain)"/>
    <property type="match status" value="3"/>
</dbReference>
<dbReference type="CDD" id="cd09392">
    <property type="entry name" value="LIM2_Lrg1p_like"/>
    <property type="match status" value="1"/>
</dbReference>
<name>A0A8K0JNL3_9TREE</name>
<dbReference type="InterPro" id="IPR008936">
    <property type="entry name" value="Rho_GTPase_activation_prot"/>
</dbReference>
<dbReference type="EMBL" id="JABELV010000029">
    <property type="protein sequence ID" value="KAG7562583.1"/>
    <property type="molecule type" value="Genomic_DNA"/>
</dbReference>
<dbReference type="PROSITE" id="PS50023">
    <property type="entry name" value="LIM_DOMAIN_2"/>
    <property type="match status" value="2"/>
</dbReference>
<dbReference type="Pfam" id="PF00620">
    <property type="entry name" value="RhoGAP"/>
    <property type="match status" value="1"/>
</dbReference>
<dbReference type="SMART" id="SM00132">
    <property type="entry name" value="LIM"/>
    <property type="match status" value="2"/>
</dbReference>
<dbReference type="SMART" id="SM00324">
    <property type="entry name" value="RhoGAP"/>
    <property type="match status" value="1"/>
</dbReference>
<comment type="subcellular location">
    <subcellularLocation>
        <location evidence="1">Nucleus</location>
    </subcellularLocation>
</comment>
<dbReference type="GO" id="GO:0007165">
    <property type="term" value="P:signal transduction"/>
    <property type="evidence" value="ECO:0007669"/>
    <property type="project" value="InterPro"/>
</dbReference>
<dbReference type="GO" id="GO:0005634">
    <property type="term" value="C:nucleus"/>
    <property type="evidence" value="ECO:0007669"/>
    <property type="project" value="UniProtKB-SubCell"/>
</dbReference>
<dbReference type="SUPFAM" id="SSF48350">
    <property type="entry name" value="GTPase activation domain, GAP"/>
    <property type="match status" value="1"/>
</dbReference>
<feature type="compositionally biased region" description="Low complexity" evidence="7">
    <location>
        <begin position="1236"/>
        <end position="1252"/>
    </location>
</feature>
<feature type="compositionally biased region" description="Polar residues" evidence="7">
    <location>
        <begin position="691"/>
        <end position="709"/>
    </location>
</feature>
<feature type="region of interest" description="Disordered" evidence="7">
    <location>
        <begin position="765"/>
        <end position="798"/>
    </location>
</feature>
<dbReference type="Gene3D" id="1.10.555.10">
    <property type="entry name" value="Rho GTPase activation protein"/>
    <property type="match status" value="1"/>
</dbReference>
<proteinExistence type="predicted"/>
<dbReference type="Pfam" id="PF00412">
    <property type="entry name" value="LIM"/>
    <property type="match status" value="2"/>
</dbReference>
<evidence type="ECO:0000256" key="5">
    <source>
        <dbReference type="ARBA" id="ARBA00023242"/>
    </source>
</evidence>
<keyword evidence="6" id="KW-0440">LIM domain</keyword>
<gene>
    <name evidence="10" type="ORF">FFLO_01956</name>
</gene>
<evidence type="ECO:0000256" key="7">
    <source>
        <dbReference type="SAM" id="MobiDB-lite"/>
    </source>
</evidence>
<dbReference type="PANTHER" id="PTHR24215">
    <property type="entry name" value="RHO-GTPASE-ACTIVATING PROTEIN LRG1"/>
    <property type="match status" value="1"/>
</dbReference>
<dbReference type="Gene3D" id="2.10.110.10">
    <property type="entry name" value="Cysteine Rich Protein"/>
    <property type="match status" value="3"/>
</dbReference>
<feature type="compositionally biased region" description="Polar residues" evidence="7">
    <location>
        <begin position="766"/>
        <end position="784"/>
    </location>
</feature>
<evidence type="ECO:0000256" key="4">
    <source>
        <dbReference type="ARBA" id="ARBA00022833"/>
    </source>
</evidence>
<feature type="domain" description="LIM zinc-binding" evidence="8">
    <location>
        <begin position="71"/>
        <end position="130"/>
    </location>
</feature>
<protein>
    <recommendedName>
        <fullName evidence="12">RhoGAP-domain-containing protein</fullName>
    </recommendedName>
</protein>
<evidence type="ECO:0000256" key="1">
    <source>
        <dbReference type="ARBA" id="ARBA00004123"/>
    </source>
</evidence>
<keyword evidence="3" id="KW-0677">Repeat</keyword>
<dbReference type="InterPro" id="IPR001781">
    <property type="entry name" value="Znf_LIM"/>
</dbReference>
<comment type="caution">
    <text evidence="10">The sequence shown here is derived from an EMBL/GenBank/DDBJ whole genome shotgun (WGS) entry which is preliminary data.</text>
</comment>
<feature type="compositionally biased region" description="Basic and acidic residues" evidence="7">
    <location>
        <begin position="785"/>
        <end position="796"/>
    </location>
</feature>
<evidence type="ECO:0000313" key="11">
    <source>
        <dbReference type="Proteomes" id="UP000812966"/>
    </source>
</evidence>
<keyword evidence="11" id="KW-1185">Reference proteome</keyword>
<keyword evidence="5" id="KW-0539">Nucleus</keyword>
<organism evidence="10 11">
    <name type="scientific">Filobasidium floriforme</name>
    <dbReference type="NCBI Taxonomy" id="5210"/>
    <lineage>
        <taxon>Eukaryota</taxon>
        <taxon>Fungi</taxon>
        <taxon>Dikarya</taxon>
        <taxon>Basidiomycota</taxon>
        <taxon>Agaricomycotina</taxon>
        <taxon>Tremellomycetes</taxon>
        <taxon>Filobasidiales</taxon>
        <taxon>Filobasidiaceae</taxon>
        <taxon>Filobasidium</taxon>
    </lineage>
</organism>
<evidence type="ECO:0000313" key="10">
    <source>
        <dbReference type="EMBL" id="KAG7562583.1"/>
    </source>
</evidence>
<keyword evidence="2 6" id="KW-0479">Metal-binding</keyword>
<dbReference type="GO" id="GO:0030695">
    <property type="term" value="F:GTPase regulator activity"/>
    <property type="evidence" value="ECO:0007669"/>
    <property type="project" value="UniProtKB-ARBA"/>
</dbReference>
<dbReference type="GO" id="GO:0030036">
    <property type="term" value="P:actin cytoskeleton organization"/>
    <property type="evidence" value="ECO:0007669"/>
    <property type="project" value="TreeGrafter"/>
</dbReference>